<dbReference type="GeneID" id="91092581"/>
<feature type="transmembrane region" description="Helical" evidence="8">
    <location>
        <begin position="359"/>
        <end position="379"/>
    </location>
</feature>
<evidence type="ECO:0000256" key="9">
    <source>
        <dbReference type="SAM" id="MobiDB-lite"/>
    </source>
</evidence>
<name>A0AAX4JNQ5_9TREE</name>
<feature type="region of interest" description="Disordered" evidence="9">
    <location>
        <begin position="1"/>
        <end position="22"/>
    </location>
</feature>
<feature type="transmembrane region" description="Helical" evidence="8">
    <location>
        <begin position="33"/>
        <end position="54"/>
    </location>
</feature>
<dbReference type="InterPro" id="IPR004698">
    <property type="entry name" value="Zn/Fe_permease_fun/pln"/>
</dbReference>
<comment type="similarity">
    <text evidence="2 8">Belongs to the ZIP transporter (TC 2.A.5) family.</text>
</comment>
<proteinExistence type="inferred from homology"/>
<evidence type="ECO:0000256" key="8">
    <source>
        <dbReference type="RuleBase" id="RU362088"/>
    </source>
</evidence>
<evidence type="ECO:0000256" key="5">
    <source>
        <dbReference type="ARBA" id="ARBA00022989"/>
    </source>
</evidence>
<evidence type="ECO:0008006" key="12">
    <source>
        <dbReference type="Google" id="ProtNLM"/>
    </source>
</evidence>
<accession>A0AAX4JNQ5</accession>
<evidence type="ECO:0000313" key="10">
    <source>
        <dbReference type="EMBL" id="WWC87026.1"/>
    </source>
</evidence>
<keyword evidence="6 8" id="KW-0406">Ion transport</keyword>
<organism evidence="10 11">
    <name type="scientific">Kwoniella dendrophila CBS 6074</name>
    <dbReference type="NCBI Taxonomy" id="1295534"/>
    <lineage>
        <taxon>Eukaryota</taxon>
        <taxon>Fungi</taxon>
        <taxon>Dikarya</taxon>
        <taxon>Basidiomycota</taxon>
        <taxon>Agaricomycotina</taxon>
        <taxon>Tremellomycetes</taxon>
        <taxon>Tremellales</taxon>
        <taxon>Cryptococcaceae</taxon>
        <taxon>Kwoniella</taxon>
    </lineage>
</organism>
<dbReference type="NCBIfam" id="TIGR00820">
    <property type="entry name" value="zip"/>
    <property type="match status" value="1"/>
</dbReference>
<dbReference type="PANTHER" id="PTHR11040">
    <property type="entry name" value="ZINC/IRON TRANSPORTER"/>
    <property type="match status" value="1"/>
</dbReference>
<feature type="transmembrane region" description="Helical" evidence="8">
    <location>
        <begin position="250"/>
        <end position="274"/>
    </location>
</feature>
<evidence type="ECO:0000256" key="4">
    <source>
        <dbReference type="ARBA" id="ARBA00022692"/>
    </source>
</evidence>
<dbReference type="GO" id="GO:0005886">
    <property type="term" value="C:plasma membrane"/>
    <property type="evidence" value="ECO:0007669"/>
    <property type="project" value="TreeGrafter"/>
</dbReference>
<feature type="transmembrane region" description="Helical" evidence="8">
    <location>
        <begin position="326"/>
        <end position="347"/>
    </location>
</feature>
<dbReference type="RefSeq" id="XP_066073789.1">
    <property type="nucleotide sequence ID" value="XM_066217692.1"/>
</dbReference>
<keyword evidence="4 8" id="KW-0812">Transmembrane</keyword>
<evidence type="ECO:0000313" key="11">
    <source>
        <dbReference type="Proteomes" id="UP001355207"/>
    </source>
</evidence>
<evidence type="ECO:0000256" key="6">
    <source>
        <dbReference type="ARBA" id="ARBA00023065"/>
    </source>
</evidence>
<evidence type="ECO:0000256" key="1">
    <source>
        <dbReference type="ARBA" id="ARBA00004141"/>
    </source>
</evidence>
<feature type="transmembrane region" description="Helical" evidence="8">
    <location>
        <begin position="105"/>
        <end position="127"/>
    </location>
</feature>
<feature type="transmembrane region" description="Helical" evidence="8">
    <location>
        <begin position="223"/>
        <end position="244"/>
    </location>
</feature>
<keyword evidence="3 8" id="KW-0813">Transport</keyword>
<sequence>MADIDNGGDNMPDMTEDDPCAMSNSDEHRGLRIGAIFIILVTSLAGTLTPILFRHSSLVPTPVFDFAKYFGSGVIIATAFIHLLAPAWDELTSECLTGAWTEYDWAPAIAMAAVYGIFFAEVAAYRIGTKRLEKLGMNYSAHAHDETDAHAHDHAQDPPLSVDTSAPADRHHIHPSISHSHPHGETDAQLQAMSEKRKLDAESGSDIDTVNQLPSRAEAQAQLVAVGVLEFGVVLHSVIIGLTLGTTDEFITLFIVIIFHQMFEGLGLGSRLASLNIPKSLNYARWGAALFYSICTPVGVAIGIGARNSYNGNGATANIVSGILDATSAGILLYTGLVELMAHEILLNPRMMKSKNSRMAYIFICMLLGSGLMALLGRWA</sequence>
<feature type="transmembrane region" description="Helical" evidence="8">
    <location>
        <begin position="286"/>
        <end position="306"/>
    </location>
</feature>
<dbReference type="Proteomes" id="UP001355207">
    <property type="component" value="Chromosome 2"/>
</dbReference>
<evidence type="ECO:0000256" key="2">
    <source>
        <dbReference type="ARBA" id="ARBA00006939"/>
    </source>
</evidence>
<dbReference type="InterPro" id="IPR003689">
    <property type="entry name" value="ZIP"/>
</dbReference>
<keyword evidence="7 8" id="KW-0472">Membrane</keyword>
<keyword evidence="11" id="KW-1185">Reference proteome</keyword>
<dbReference type="EMBL" id="CP144099">
    <property type="protein sequence ID" value="WWC87026.1"/>
    <property type="molecule type" value="Genomic_DNA"/>
</dbReference>
<dbReference type="Pfam" id="PF02535">
    <property type="entry name" value="Zip"/>
    <property type="match status" value="1"/>
</dbReference>
<feature type="compositionally biased region" description="Basic and acidic residues" evidence="9">
    <location>
        <begin position="146"/>
        <end position="156"/>
    </location>
</feature>
<evidence type="ECO:0000256" key="3">
    <source>
        <dbReference type="ARBA" id="ARBA00022448"/>
    </source>
</evidence>
<comment type="subcellular location">
    <subcellularLocation>
        <location evidence="1 8">Membrane</location>
        <topology evidence="1 8">Multi-pass membrane protein</topology>
    </subcellularLocation>
</comment>
<keyword evidence="5 8" id="KW-1133">Transmembrane helix</keyword>
<dbReference type="GO" id="GO:0005385">
    <property type="term" value="F:zinc ion transmembrane transporter activity"/>
    <property type="evidence" value="ECO:0007669"/>
    <property type="project" value="InterPro"/>
</dbReference>
<protein>
    <recommendedName>
        <fullName evidence="12">Solute carrier family 39 (Zinc transporter), member 1/2/3</fullName>
    </recommendedName>
</protein>
<evidence type="ECO:0000256" key="7">
    <source>
        <dbReference type="ARBA" id="ARBA00023136"/>
    </source>
</evidence>
<dbReference type="PANTHER" id="PTHR11040:SF32">
    <property type="entry name" value="ZINC-REGULATED TRANSPORTER 1"/>
    <property type="match status" value="1"/>
</dbReference>
<feature type="region of interest" description="Disordered" evidence="9">
    <location>
        <begin position="146"/>
        <end position="195"/>
    </location>
</feature>
<feature type="transmembrane region" description="Helical" evidence="8">
    <location>
        <begin position="66"/>
        <end position="85"/>
    </location>
</feature>
<gene>
    <name evidence="10" type="ORF">L201_001909</name>
</gene>
<reference evidence="10 11" key="1">
    <citation type="submission" date="2024-01" db="EMBL/GenBank/DDBJ databases">
        <title>Comparative genomics of Cryptococcus and Kwoniella reveals pathogenesis evolution and contrasting modes of karyotype evolution via chromosome fusion or intercentromeric recombination.</title>
        <authorList>
            <person name="Coelho M.A."/>
            <person name="David-Palma M."/>
            <person name="Shea T."/>
            <person name="Bowers K."/>
            <person name="McGinley-Smith S."/>
            <person name="Mohammad A.W."/>
            <person name="Gnirke A."/>
            <person name="Yurkov A.M."/>
            <person name="Nowrousian M."/>
            <person name="Sun S."/>
            <person name="Cuomo C.A."/>
            <person name="Heitman J."/>
        </authorList>
    </citation>
    <scope>NUCLEOTIDE SEQUENCE [LARGE SCALE GENOMIC DNA]</scope>
    <source>
        <strain evidence="10 11">CBS 6074</strain>
    </source>
</reference>
<dbReference type="AlphaFoldDB" id="A0AAX4JNQ5"/>